<sequence>MRRFSADYLEETRRGMWAERDALDALRLGSRERILDVGCGTGELTAVFREESDAEVLALDADADLIGHVAADERLLGDATRLPLSGGVCDLVACQALLINLSDPVAAVREFARVSSDLVAAVEPNNAAVTVESTVASEPPLAARARDAYIEGVDTNVSLGADAADCFEEAGLVDVSTTQYEHVQAVQPPYGEAALEAAARKATGERLAEQQPTLAAGGLSSDAYDALRAEWREMGREVVAQMRENDYERVETVPFYVTVGRVPE</sequence>
<reference evidence="3" key="1">
    <citation type="journal article" date="2016" name="Environ. Microbiol.">
        <title>The complete genome of a viable archaeum isolated from 123-million-year-old rock salt.</title>
        <authorList>
            <person name="Jaakkola S.T."/>
            <person name="Pfeiffer F."/>
            <person name="Ravantti J.J."/>
            <person name="Guo Q."/>
            <person name="Liu Y."/>
            <person name="Chen X."/>
            <person name="Ma H."/>
            <person name="Yang C."/>
            <person name="Oksanen H.M."/>
            <person name="Bamford D.H."/>
        </authorList>
    </citation>
    <scope>NUCLEOTIDE SEQUENCE</scope>
    <source>
        <strain evidence="3">JI20-1</strain>
    </source>
</reference>
<keyword evidence="3" id="KW-1185">Reference proteome</keyword>
<dbReference type="InterPro" id="IPR013216">
    <property type="entry name" value="Methyltransf_11"/>
</dbReference>
<dbReference type="Proteomes" id="UP000066737">
    <property type="component" value="Chromosome I"/>
</dbReference>
<keyword evidence="2" id="KW-0489">Methyltransferase</keyword>
<accession>A0A0U5H1C6</accession>
<gene>
    <name evidence="2" type="ORF">HHUB_1366</name>
</gene>
<dbReference type="SUPFAM" id="SSF53335">
    <property type="entry name" value="S-adenosyl-L-methionine-dependent methyltransferases"/>
    <property type="match status" value="1"/>
</dbReference>
<evidence type="ECO:0000313" key="3">
    <source>
        <dbReference type="Proteomes" id="UP000066737"/>
    </source>
</evidence>
<evidence type="ECO:0000313" key="2">
    <source>
        <dbReference type="EMBL" id="CQH47913.1"/>
    </source>
</evidence>
<dbReference type="EMBL" id="LN831302">
    <property type="protein sequence ID" value="CQH47913.1"/>
    <property type="molecule type" value="Genomic_DNA"/>
</dbReference>
<dbReference type="InterPro" id="IPR029063">
    <property type="entry name" value="SAM-dependent_MTases_sf"/>
</dbReference>
<dbReference type="EC" id="2.1.1.-" evidence="2"/>
<dbReference type="GO" id="GO:0032259">
    <property type="term" value="P:methylation"/>
    <property type="evidence" value="ECO:0007669"/>
    <property type="project" value="UniProtKB-KW"/>
</dbReference>
<organism evidence="2 3">
    <name type="scientific">Halobacterium hubeiense</name>
    <dbReference type="NCBI Taxonomy" id="1407499"/>
    <lineage>
        <taxon>Archaea</taxon>
        <taxon>Methanobacteriati</taxon>
        <taxon>Methanobacteriota</taxon>
        <taxon>Stenosarchaea group</taxon>
        <taxon>Halobacteria</taxon>
        <taxon>Halobacteriales</taxon>
        <taxon>Halobacteriaceae</taxon>
        <taxon>Halobacterium</taxon>
    </lineage>
</organism>
<dbReference type="Pfam" id="PF08241">
    <property type="entry name" value="Methyltransf_11"/>
    <property type="match status" value="1"/>
</dbReference>
<keyword evidence="2" id="KW-0808">Transferase</keyword>
<dbReference type="CDD" id="cd02440">
    <property type="entry name" value="AdoMet_MTases"/>
    <property type="match status" value="1"/>
</dbReference>
<evidence type="ECO:0000259" key="1">
    <source>
        <dbReference type="Pfam" id="PF08241"/>
    </source>
</evidence>
<dbReference type="STRING" id="1407499.HHUB_1366"/>
<dbReference type="AlphaFoldDB" id="A0A0U5H1C6"/>
<dbReference type="OrthoDB" id="142890at2157"/>
<dbReference type="GO" id="GO:0008757">
    <property type="term" value="F:S-adenosylmethionine-dependent methyltransferase activity"/>
    <property type="evidence" value="ECO:0007669"/>
    <property type="project" value="InterPro"/>
</dbReference>
<proteinExistence type="predicted"/>
<name>A0A0U5H1C6_9EURY</name>
<feature type="domain" description="Methyltransferase type 11" evidence="1">
    <location>
        <begin position="35"/>
        <end position="114"/>
    </location>
</feature>
<dbReference type="Gene3D" id="3.40.50.150">
    <property type="entry name" value="Vaccinia Virus protein VP39"/>
    <property type="match status" value="1"/>
</dbReference>
<protein>
    <submittedName>
        <fullName evidence="2">Probable S-adenosylmethionine-dependent methyltransferase</fullName>
        <ecNumber evidence="2">2.1.1.-</ecNumber>
    </submittedName>
</protein>
<dbReference type="GeneID" id="91108839"/>
<dbReference type="KEGG" id="hhb:Hhub_1366"/>
<dbReference type="RefSeq" id="WP_059055638.1">
    <property type="nucleotide sequence ID" value="NZ_CEML01000002.1"/>
</dbReference>